<accession>A0A3S2VUJ0</accession>
<protein>
    <recommendedName>
        <fullName evidence="3">DUF4261 domain-containing protein</fullName>
    </recommendedName>
</protein>
<dbReference type="Proteomes" id="UP000282837">
    <property type="component" value="Unassembled WGS sequence"/>
</dbReference>
<keyword evidence="2" id="KW-1185">Reference proteome</keyword>
<gene>
    <name evidence="1" type="ORF">EOE18_04785</name>
</gene>
<evidence type="ECO:0000313" key="1">
    <source>
        <dbReference type="EMBL" id="RVU06163.1"/>
    </source>
</evidence>
<name>A0A3S2VUJ0_9SPHN</name>
<proteinExistence type="predicted"/>
<sequence length="253" mass="26243">MITPDAPSAMPASGFYILFAGGARPNLASVLELADTGAGFAVVHEDAGQGLAELLQHGLSFDLTGLAPWEGVAAPAIAHPFGLAVQGIPQGEWVVLRPGAHLSGGHHLLPVMRAMVELALALLALPQARALCWAPARTVMAPDYARHVLAPWLAGGAFPALGLTALGQAGDSSFASTGMEFFTGQELRITPSVAPDWARAAPIAFHLIHRLVSQGGEVSSPIEVAGPQGEPLLLQPMADGREIWVQSAKENGL</sequence>
<dbReference type="AlphaFoldDB" id="A0A3S2VUJ0"/>
<organism evidence="1 2">
    <name type="scientific">Novosphingobium umbonatum</name>
    <dbReference type="NCBI Taxonomy" id="1908524"/>
    <lineage>
        <taxon>Bacteria</taxon>
        <taxon>Pseudomonadati</taxon>
        <taxon>Pseudomonadota</taxon>
        <taxon>Alphaproteobacteria</taxon>
        <taxon>Sphingomonadales</taxon>
        <taxon>Sphingomonadaceae</taxon>
        <taxon>Novosphingobium</taxon>
    </lineage>
</organism>
<reference evidence="1 2" key="1">
    <citation type="submission" date="2019-01" db="EMBL/GenBank/DDBJ databases">
        <authorList>
            <person name="Chen W.-M."/>
        </authorList>
    </citation>
    <scope>NUCLEOTIDE SEQUENCE [LARGE SCALE GENOMIC DNA]</scope>
    <source>
        <strain evidence="1 2">FSY-9</strain>
    </source>
</reference>
<evidence type="ECO:0008006" key="3">
    <source>
        <dbReference type="Google" id="ProtNLM"/>
    </source>
</evidence>
<dbReference type="RefSeq" id="WP_164852664.1">
    <property type="nucleotide sequence ID" value="NZ_SACO01000003.1"/>
</dbReference>
<evidence type="ECO:0000313" key="2">
    <source>
        <dbReference type="Proteomes" id="UP000282837"/>
    </source>
</evidence>
<dbReference type="EMBL" id="SACO01000003">
    <property type="protein sequence ID" value="RVU06163.1"/>
    <property type="molecule type" value="Genomic_DNA"/>
</dbReference>
<comment type="caution">
    <text evidence="1">The sequence shown here is derived from an EMBL/GenBank/DDBJ whole genome shotgun (WGS) entry which is preliminary data.</text>
</comment>